<sequence length="159" mass="17060">MNRIPFRIVLPLIAVIAVSAVALAGAPLAGVDPASGEDRTVAVDGPLTHVVFFATWCPPCLAEFAALRDLEARWKPDGYRLVLVAIDQRENQARIARFLDDELPPGEVLFDRGGALQARFRLETVPGHILLGAGGDEMLRASSLDEGVAAAVERHLGSR</sequence>
<evidence type="ECO:0000256" key="1">
    <source>
        <dbReference type="SAM" id="SignalP"/>
    </source>
</evidence>
<dbReference type="Pfam" id="PF00578">
    <property type="entry name" value="AhpC-TSA"/>
    <property type="match status" value="1"/>
</dbReference>
<protein>
    <submittedName>
        <fullName evidence="3">TlpA family protein disulfide reductase</fullName>
    </submittedName>
</protein>
<reference evidence="3 4" key="1">
    <citation type="submission" date="2020-08" db="EMBL/GenBank/DDBJ databases">
        <title>Acidobacteriota in marine sediments use diverse sulfur dissimilation pathways.</title>
        <authorList>
            <person name="Wasmund K."/>
        </authorList>
    </citation>
    <scope>NUCLEOTIDE SEQUENCE [LARGE SCALE GENOMIC DNA]</scope>
    <source>
        <strain evidence="3">MAG AM4</strain>
    </source>
</reference>
<comment type="caution">
    <text evidence="3">The sequence shown here is derived from an EMBL/GenBank/DDBJ whole genome shotgun (WGS) entry which is preliminary data.</text>
</comment>
<gene>
    <name evidence="3" type="ORF">IFK94_01630</name>
</gene>
<dbReference type="SUPFAM" id="SSF52833">
    <property type="entry name" value="Thioredoxin-like"/>
    <property type="match status" value="1"/>
</dbReference>
<organism evidence="3 4">
    <name type="scientific">Candidatus Polarisedimenticola svalbardensis</name>
    <dbReference type="NCBI Taxonomy" id="2886004"/>
    <lineage>
        <taxon>Bacteria</taxon>
        <taxon>Pseudomonadati</taxon>
        <taxon>Acidobacteriota</taxon>
        <taxon>Candidatus Polarisedimenticolia</taxon>
        <taxon>Candidatus Polarisedimenticolales</taxon>
        <taxon>Candidatus Polarisedimenticolaceae</taxon>
        <taxon>Candidatus Polarisedimenticola</taxon>
    </lineage>
</organism>
<dbReference type="Proteomes" id="UP000648239">
    <property type="component" value="Unassembled WGS sequence"/>
</dbReference>
<evidence type="ECO:0000313" key="4">
    <source>
        <dbReference type="Proteomes" id="UP000648239"/>
    </source>
</evidence>
<dbReference type="EMBL" id="JACXWD010000003">
    <property type="protein sequence ID" value="MBD3866798.1"/>
    <property type="molecule type" value="Genomic_DNA"/>
</dbReference>
<feature type="domain" description="Thioredoxin" evidence="2">
    <location>
        <begin position="20"/>
        <end position="149"/>
    </location>
</feature>
<dbReference type="InterPro" id="IPR036249">
    <property type="entry name" value="Thioredoxin-like_sf"/>
</dbReference>
<evidence type="ECO:0000313" key="3">
    <source>
        <dbReference type="EMBL" id="MBD3866798.1"/>
    </source>
</evidence>
<dbReference type="InterPro" id="IPR050553">
    <property type="entry name" value="Thioredoxin_ResA/DsbE_sf"/>
</dbReference>
<dbReference type="PANTHER" id="PTHR42852">
    <property type="entry name" value="THIOL:DISULFIDE INTERCHANGE PROTEIN DSBE"/>
    <property type="match status" value="1"/>
</dbReference>
<dbReference type="InterPro" id="IPR013766">
    <property type="entry name" value="Thioredoxin_domain"/>
</dbReference>
<dbReference type="GO" id="GO:0016209">
    <property type="term" value="F:antioxidant activity"/>
    <property type="evidence" value="ECO:0007669"/>
    <property type="project" value="InterPro"/>
</dbReference>
<dbReference type="CDD" id="cd02966">
    <property type="entry name" value="TlpA_like_family"/>
    <property type="match status" value="1"/>
</dbReference>
<keyword evidence="1" id="KW-0732">Signal</keyword>
<feature type="chain" id="PRO_5035291871" evidence="1">
    <location>
        <begin position="25"/>
        <end position="159"/>
    </location>
</feature>
<dbReference type="PROSITE" id="PS51352">
    <property type="entry name" value="THIOREDOXIN_2"/>
    <property type="match status" value="1"/>
</dbReference>
<proteinExistence type="predicted"/>
<dbReference type="AlphaFoldDB" id="A0A8J6XS39"/>
<dbReference type="GO" id="GO:0016491">
    <property type="term" value="F:oxidoreductase activity"/>
    <property type="evidence" value="ECO:0007669"/>
    <property type="project" value="InterPro"/>
</dbReference>
<dbReference type="Gene3D" id="3.40.30.10">
    <property type="entry name" value="Glutaredoxin"/>
    <property type="match status" value="1"/>
</dbReference>
<accession>A0A8J6XS39</accession>
<evidence type="ECO:0000259" key="2">
    <source>
        <dbReference type="PROSITE" id="PS51352"/>
    </source>
</evidence>
<dbReference type="PANTHER" id="PTHR42852:SF13">
    <property type="entry name" value="PROTEIN DIPZ"/>
    <property type="match status" value="1"/>
</dbReference>
<dbReference type="InterPro" id="IPR000866">
    <property type="entry name" value="AhpC/TSA"/>
</dbReference>
<feature type="signal peptide" evidence="1">
    <location>
        <begin position="1"/>
        <end position="24"/>
    </location>
</feature>
<name>A0A8J6XS39_9BACT</name>